<dbReference type="SUPFAM" id="SSF81271">
    <property type="entry name" value="TGS-like"/>
    <property type="match status" value="1"/>
</dbReference>
<dbReference type="InterPro" id="IPR045600">
    <property type="entry name" value="RelA/SpoT_AH_RIS"/>
</dbReference>
<comment type="similarity">
    <text evidence="1">Belongs to the RelA/SpoT family.</text>
</comment>
<feature type="domain" description="RelA/SpoT" evidence="3">
    <location>
        <begin position="237"/>
        <end position="347"/>
    </location>
</feature>
<dbReference type="SUPFAM" id="SSF109604">
    <property type="entry name" value="HD-domain/PDEase-like"/>
    <property type="match status" value="1"/>
</dbReference>
<dbReference type="SMART" id="SM00954">
    <property type="entry name" value="RelA_SpoT"/>
    <property type="match status" value="1"/>
</dbReference>
<evidence type="ECO:0000259" key="3">
    <source>
        <dbReference type="SMART" id="SM00954"/>
    </source>
</evidence>
<dbReference type="EMBL" id="BSDR01000001">
    <property type="protein sequence ID" value="GLI34128.1"/>
    <property type="molecule type" value="Genomic_DNA"/>
</dbReference>
<dbReference type="GO" id="GO:0015969">
    <property type="term" value="P:guanosine tetraphosphate metabolic process"/>
    <property type="evidence" value="ECO:0007669"/>
    <property type="project" value="InterPro"/>
</dbReference>
<dbReference type="SUPFAM" id="SSF81301">
    <property type="entry name" value="Nucleotidyltransferase"/>
    <property type="match status" value="1"/>
</dbReference>
<dbReference type="Gene3D" id="1.10.3210.10">
    <property type="entry name" value="Hypothetical protein af1432"/>
    <property type="match status" value="1"/>
</dbReference>
<dbReference type="Gene3D" id="3.30.460.10">
    <property type="entry name" value="Beta Polymerase, domain 2"/>
    <property type="match status" value="1"/>
</dbReference>
<feature type="domain" description="HD/PDEase" evidence="2">
    <location>
        <begin position="43"/>
        <end position="157"/>
    </location>
</feature>
<reference evidence="4" key="1">
    <citation type="submission" date="2022-12" db="EMBL/GenBank/DDBJ databases">
        <title>Reference genome sequencing for broad-spectrum identification of bacterial and archaeal isolates by mass spectrometry.</title>
        <authorList>
            <person name="Sekiguchi Y."/>
            <person name="Tourlousse D.M."/>
        </authorList>
    </citation>
    <scope>NUCLEOTIDE SEQUENCE</scope>
    <source>
        <strain evidence="4">ASRB1</strain>
    </source>
</reference>
<evidence type="ECO:0000313" key="4">
    <source>
        <dbReference type="EMBL" id="GLI34128.1"/>
    </source>
</evidence>
<gene>
    <name evidence="4" type="ORF">DAMNIGENAA_15610</name>
</gene>
<evidence type="ECO:0000256" key="1">
    <source>
        <dbReference type="ARBA" id="ARBA00007476"/>
    </source>
</evidence>
<dbReference type="CDD" id="cd05399">
    <property type="entry name" value="NT_Rel-Spo_like"/>
    <property type="match status" value="1"/>
</dbReference>
<dbReference type="InterPro" id="IPR012676">
    <property type="entry name" value="TGS-like"/>
</dbReference>
<name>A0A9W6FSJ7_9BACT</name>
<comment type="caution">
    <text evidence="4">The sequence shown here is derived from an EMBL/GenBank/DDBJ whole genome shotgun (WGS) entry which is preliminary data.</text>
</comment>
<protein>
    <submittedName>
        <fullName evidence="4">GTP pyrophosphokinase</fullName>
    </submittedName>
</protein>
<proteinExistence type="inferred from homology"/>
<evidence type="ECO:0000313" key="5">
    <source>
        <dbReference type="Proteomes" id="UP001144372"/>
    </source>
</evidence>
<dbReference type="PANTHER" id="PTHR21262:SF31">
    <property type="entry name" value="GTP PYROPHOSPHOKINASE"/>
    <property type="match status" value="1"/>
</dbReference>
<dbReference type="GO" id="GO:0005886">
    <property type="term" value="C:plasma membrane"/>
    <property type="evidence" value="ECO:0007669"/>
    <property type="project" value="TreeGrafter"/>
</dbReference>
<dbReference type="Gene3D" id="3.10.20.30">
    <property type="match status" value="1"/>
</dbReference>
<dbReference type="RefSeq" id="WP_281793390.1">
    <property type="nucleotide sequence ID" value="NZ_BSDR01000001.1"/>
</dbReference>
<dbReference type="InterPro" id="IPR007685">
    <property type="entry name" value="RelA_SpoT"/>
</dbReference>
<keyword evidence="5" id="KW-1185">Reference proteome</keyword>
<dbReference type="Pfam" id="PF02824">
    <property type="entry name" value="TGS"/>
    <property type="match status" value="1"/>
</dbReference>
<dbReference type="CDD" id="cd00077">
    <property type="entry name" value="HDc"/>
    <property type="match status" value="1"/>
</dbReference>
<dbReference type="FunFam" id="3.10.20.30:FF:000002">
    <property type="entry name" value="GTP pyrophosphokinase (RelA/SpoT)"/>
    <property type="match status" value="1"/>
</dbReference>
<dbReference type="InterPro" id="IPR012675">
    <property type="entry name" value="Beta-grasp_dom_sf"/>
</dbReference>
<evidence type="ECO:0000259" key="2">
    <source>
        <dbReference type="SMART" id="SM00471"/>
    </source>
</evidence>
<dbReference type="AlphaFoldDB" id="A0A9W6FSJ7"/>
<dbReference type="Proteomes" id="UP001144372">
    <property type="component" value="Unassembled WGS sequence"/>
</dbReference>
<organism evidence="4 5">
    <name type="scientific">Desulforhabdus amnigena</name>
    <dbReference type="NCBI Taxonomy" id="40218"/>
    <lineage>
        <taxon>Bacteria</taxon>
        <taxon>Pseudomonadati</taxon>
        <taxon>Thermodesulfobacteriota</taxon>
        <taxon>Syntrophobacteria</taxon>
        <taxon>Syntrophobacterales</taxon>
        <taxon>Syntrophobacteraceae</taxon>
        <taxon>Desulforhabdus</taxon>
    </lineage>
</organism>
<dbReference type="InterPro" id="IPR003607">
    <property type="entry name" value="HD/PDEase_dom"/>
</dbReference>
<dbReference type="InterPro" id="IPR043519">
    <property type="entry name" value="NT_sf"/>
</dbReference>
<dbReference type="Pfam" id="PF04607">
    <property type="entry name" value="RelA_SpoT"/>
    <property type="match status" value="1"/>
</dbReference>
<dbReference type="InterPro" id="IPR004095">
    <property type="entry name" value="TGS"/>
</dbReference>
<sequence length="723" mass="83378">MFDLENYHSRIARYLDDSKEENKVFFNALRFAHDLHKGQIRKSGAPYISHPCAVAEILIRELGFKDPILLAAALLHDVVEDVPSITLEDIESRFGETVAELVDGCTKLTRHHLDRAALKDLTHSKIFLSASRRLGVLIIKLADRLHNLRTLHFLPLAKRQRIAQETVEVYAPIAARLNLFPLKRELYHLALSFLYPRKSKKILNRIREIRSSPEVVEIEETLKRTFSDKIPSVVIRPRPKGLGSYYDPRKRSLDPLNPENYIDFAIILPTENILDCYLALGIVNSTYPPIPRSMRDFIANPKSNGYRSLHVRVHVKGQNYLIKIRTPEMDQWAAFGVLAEWDAQEALSDEHWHEVSELLRSIGEYGGAATQRKALIRLSETEDTFVYSPNGDIFYLPRNSVVLDFAYKIHSELGDFCEGALINNDWAPPTRRLQDGDTVEILTSPDPLDVDPDLEELCKTPKARTAINRHLQQKRSHYAEEIGRQILEQEIERHGLASDVLLGESTRLMLEILNLKDLSELFIRIGQDLIDPHLILYYLESVSSNTEREKQPSLEPILERNTISICELDKAIHKFARCCNPYPGQEDIVATLSERGITFHHRDCQDLLVRHDLRPQQLVDVQWCAQKAWRYPLVFQIQVLHETMSSLLPILSRIKGEIQVQKIEHILDKHDQPVILMNVKLRDFKEAHDFFMNLPAQHLSIEYYGREGGLRKRHLQHNESTVF</sequence>
<dbReference type="Pfam" id="PF13328">
    <property type="entry name" value="HD_4"/>
    <property type="match status" value="1"/>
</dbReference>
<dbReference type="PANTHER" id="PTHR21262">
    <property type="entry name" value="GUANOSINE-3',5'-BIS DIPHOSPHATE 3'-PYROPHOSPHOHYDROLASE"/>
    <property type="match status" value="1"/>
</dbReference>
<accession>A0A9W6FSJ7</accession>
<dbReference type="SMART" id="SM00471">
    <property type="entry name" value="HDc"/>
    <property type="match status" value="1"/>
</dbReference>
<dbReference type="Pfam" id="PF19296">
    <property type="entry name" value="RelA_AH_RIS"/>
    <property type="match status" value="1"/>
</dbReference>